<evidence type="ECO:0000313" key="2">
    <source>
        <dbReference type="EMBL" id="RDD62312.1"/>
    </source>
</evidence>
<feature type="domain" description="Co-chaperone DjlA N-terminal" evidence="1">
    <location>
        <begin position="26"/>
        <end position="142"/>
    </location>
</feature>
<comment type="caution">
    <text evidence="2">The sequence shown here is derived from an EMBL/GenBank/DDBJ whole genome shotgun (WGS) entry which is preliminary data.</text>
</comment>
<name>A0A369TBT8_9PROT</name>
<protein>
    <submittedName>
        <fullName evidence="2">TerB family tellurite resistance protein</fullName>
    </submittedName>
</protein>
<evidence type="ECO:0000259" key="1">
    <source>
        <dbReference type="Pfam" id="PF05099"/>
    </source>
</evidence>
<dbReference type="InterPro" id="IPR007791">
    <property type="entry name" value="DjlA_N"/>
</dbReference>
<dbReference type="CDD" id="cd07313">
    <property type="entry name" value="terB_like_2"/>
    <property type="match status" value="1"/>
</dbReference>
<organism evidence="2 3">
    <name type="scientific">Ferruginivarius sediminum</name>
    <dbReference type="NCBI Taxonomy" id="2661937"/>
    <lineage>
        <taxon>Bacteria</taxon>
        <taxon>Pseudomonadati</taxon>
        <taxon>Pseudomonadota</taxon>
        <taxon>Alphaproteobacteria</taxon>
        <taxon>Rhodospirillales</taxon>
        <taxon>Rhodospirillaceae</taxon>
        <taxon>Ferruginivarius</taxon>
    </lineage>
</organism>
<dbReference type="Gene3D" id="1.10.3680.10">
    <property type="entry name" value="TerB-like"/>
    <property type="match status" value="1"/>
</dbReference>
<reference evidence="2 3" key="1">
    <citation type="submission" date="2018-07" db="EMBL/GenBank/DDBJ databases">
        <title>Venubactetium sediminum gen. nov., sp. nov., isolated from a marine solar saltern.</title>
        <authorList>
            <person name="Wang S."/>
        </authorList>
    </citation>
    <scope>NUCLEOTIDE SEQUENCE [LARGE SCALE GENOMIC DNA]</scope>
    <source>
        <strain evidence="2 3">WD2A32</strain>
    </source>
</reference>
<dbReference type="EMBL" id="QPMH01000006">
    <property type="protein sequence ID" value="RDD62312.1"/>
    <property type="molecule type" value="Genomic_DNA"/>
</dbReference>
<dbReference type="Proteomes" id="UP000253941">
    <property type="component" value="Unassembled WGS sequence"/>
</dbReference>
<keyword evidence="3" id="KW-1185">Reference proteome</keyword>
<gene>
    <name evidence="2" type="ORF">DRB17_08775</name>
</gene>
<dbReference type="SUPFAM" id="SSF158682">
    <property type="entry name" value="TerB-like"/>
    <property type="match status" value="1"/>
</dbReference>
<dbReference type="InterPro" id="IPR029024">
    <property type="entry name" value="TerB-like"/>
</dbReference>
<accession>A0A369TBT8</accession>
<dbReference type="AlphaFoldDB" id="A0A369TBT8"/>
<proteinExistence type="predicted"/>
<dbReference type="RefSeq" id="WP_114581824.1">
    <property type="nucleotide sequence ID" value="NZ_QPMH01000006.1"/>
</dbReference>
<dbReference type="Pfam" id="PF05099">
    <property type="entry name" value="TerB"/>
    <property type="match status" value="1"/>
</dbReference>
<sequence length="153" mass="17121">MWERIKSLLSERESAGSDGAPDEELQLAVAVLLVEAAHMDSEFHSDERSSIVDLLARRFELDAAAAEKLVDKAAATVADSAELYGFTRVVKDSFTHEDRVEMMEMLWEVAYADGELHDYEANLMRRVAGLIYVSDRESGEARKRALSRLGIDN</sequence>
<evidence type="ECO:0000313" key="3">
    <source>
        <dbReference type="Proteomes" id="UP000253941"/>
    </source>
</evidence>